<evidence type="ECO:0000256" key="6">
    <source>
        <dbReference type="ARBA" id="ARBA00022884"/>
    </source>
</evidence>
<evidence type="ECO:0000313" key="9">
    <source>
        <dbReference type="EMBL" id="AFV90083.1"/>
    </source>
</evidence>
<dbReference type="InterPro" id="IPR029063">
    <property type="entry name" value="SAM-dependent_MTases_sf"/>
</dbReference>
<dbReference type="InterPro" id="IPR011639">
    <property type="entry name" value="MethylTrfase_TaqI-like_dom"/>
</dbReference>
<proteinExistence type="inferred from homology"/>
<dbReference type="GO" id="GO:0003676">
    <property type="term" value="F:nucleic acid binding"/>
    <property type="evidence" value="ECO:0007669"/>
    <property type="project" value="InterPro"/>
</dbReference>
<dbReference type="GO" id="GO:0004519">
    <property type="term" value="F:endonuclease activity"/>
    <property type="evidence" value="ECO:0007669"/>
    <property type="project" value="UniProtKB-KW"/>
</dbReference>
<dbReference type="PROSITE" id="PS00092">
    <property type="entry name" value="N6_MTASE"/>
    <property type="match status" value="1"/>
</dbReference>
<evidence type="ECO:0000256" key="2">
    <source>
        <dbReference type="ARBA" id="ARBA00011900"/>
    </source>
</evidence>
<comment type="similarity">
    <text evidence="1">Belongs to the N(4)/N(6)-methyltransferase family.</text>
</comment>
<dbReference type="PANTHER" id="PTHR33841">
    <property type="entry name" value="DNA METHYLTRANSFERASE YEEA-RELATED"/>
    <property type="match status" value="1"/>
</dbReference>
<dbReference type="AlphaFoldDB" id="K7RYJ5"/>
<keyword evidence="5" id="KW-0949">S-adenosyl-L-methionine</keyword>
<evidence type="ECO:0000256" key="5">
    <source>
        <dbReference type="ARBA" id="ARBA00022691"/>
    </source>
</evidence>
<evidence type="ECO:0000313" key="10">
    <source>
        <dbReference type="Proteomes" id="UP000000214"/>
    </source>
</evidence>
<organism evidence="9 10">
    <name type="scientific">Acidipropionibacterium acidipropionici (strain ATCC 4875 / DSM 20272 / JCM 6432 / NBRC 12425 / NCIMB 8070 / 4)</name>
    <name type="common">Propionibacterium acidipropionici</name>
    <dbReference type="NCBI Taxonomy" id="1171373"/>
    <lineage>
        <taxon>Bacteria</taxon>
        <taxon>Bacillati</taxon>
        <taxon>Actinomycetota</taxon>
        <taxon>Actinomycetes</taxon>
        <taxon>Propionibacteriales</taxon>
        <taxon>Propionibacteriaceae</taxon>
        <taxon>Acidipropionibacterium</taxon>
    </lineage>
</organism>
<keyword evidence="3" id="KW-0489">Methyltransferase</keyword>
<keyword evidence="9" id="KW-0540">Nuclease</keyword>
<dbReference type="REBASE" id="55715">
    <property type="entry name" value="M.Pac4875ORF23000P"/>
</dbReference>
<dbReference type="InterPro" id="IPR050953">
    <property type="entry name" value="N4_N6_ade-DNA_methylase"/>
</dbReference>
<dbReference type="Pfam" id="PF07669">
    <property type="entry name" value="Eco57I"/>
    <property type="match status" value="1"/>
</dbReference>
<sequence>MKSEHGQFFTPARLAEQVVKGLRLPEQGTLRVLDIGAGAGALTAALADRACDIPGLSLDITCVELDGDVVPYLHQTVDALNARVIHGDVLELAVTGELGEDYDVVVMNPPYGKLAAASAERRAMAHLGVETPNFYAAFMAVGYLHLREGGQMAAIVPRSWANGPYFKRFRRHMLDHISIDRLQSFASRSSLFSDAKVLQENVILTGTRGAPQGDIELVFDDGEPQSVSVSRVVVPTDPERFVRIPTGAERELPGVPLSAVGLTVSTGKVVDFRSRDHLVEPGKNTFPMVYQGNVHGGMVEWPREVGKPQGFVCSPEEERKYLVPAGVYVIVKRFSAKEEKRRVVAGVHVSETPVAYDNKTNVIACPDQDTAVGLALWLNSTAVDTYFRSFSGHTQVNATDLRGMPYPSLDVLRSLGAGRPVRMPSQEAIDSAVEELL</sequence>
<dbReference type="EMBL" id="CP003493">
    <property type="protein sequence ID" value="AFV90083.1"/>
    <property type="molecule type" value="Genomic_DNA"/>
</dbReference>
<comment type="catalytic activity">
    <reaction evidence="7">
        <text>a 2'-deoxyadenosine in DNA + S-adenosyl-L-methionine = an N(6)-methyl-2'-deoxyadenosine in DNA + S-adenosyl-L-homocysteine + H(+)</text>
        <dbReference type="Rhea" id="RHEA:15197"/>
        <dbReference type="Rhea" id="RHEA-COMP:12418"/>
        <dbReference type="Rhea" id="RHEA-COMP:12419"/>
        <dbReference type="ChEBI" id="CHEBI:15378"/>
        <dbReference type="ChEBI" id="CHEBI:57856"/>
        <dbReference type="ChEBI" id="CHEBI:59789"/>
        <dbReference type="ChEBI" id="CHEBI:90615"/>
        <dbReference type="ChEBI" id="CHEBI:90616"/>
        <dbReference type="EC" id="2.1.1.72"/>
    </reaction>
</comment>
<evidence type="ECO:0000256" key="7">
    <source>
        <dbReference type="ARBA" id="ARBA00047942"/>
    </source>
</evidence>
<keyword evidence="6" id="KW-0694">RNA-binding</keyword>
<dbReference type="Proteomes" id="UP000000214">
    <property type="component" value="Chromosome"/>
</dbReference>
<dbReference type="PRINTS" id="PR00507">
    <property type="entry name" value="N12N6MTFRASE"/>
</dbReference>
<keyword evidence="4" id="KW-0808">Transferase</keyword>
<evidence type="ECO:0000256" key="3">
    <source>
        <dbReference type="ARBA" id="ARBA00022603"/>
    </source>
</evidence>
<dbReference type="SMART" id="SM00650">
    <property type="entry name" value="rADc"/>
    <property type="match status" value="1"/>
</dbReference>
<evidence type="ECO:0000256" key="1">
    <source>
        <dbReference type="ARBA" id="ARBA00006594"/>
    </source>
</evidence>
<dbReference type="Pfam" id="PF00398">
    <property type="entry name" value="RrnaAD"/>
    <property type="match status" value="1"/>
</dbReference>
<name>K7RYJ5_ACIA4</name>
<dbReference type="SUPFAM" id="SSF53335">
    <property type="entry name" value="S-adenosyl-L-methionine-dependent methyltransferases"/>
    <property type="match status" value="1"/>
</dbReference>
<dbReference type="InterPro" id="IPR020598">
    <property type="entry name" value="rRNA_Ade_methylase_Trfase_N"/>
</dbReference>
<dbReference type="InterPro" id="IPR001737">
    <property type="entry name" value="KsgA/Erm"/>
</dbReference>
<dbReference type="InterPro" id="IPR002052">
    <property type="entry name" value="DNA_methylase_N6_adenine_CS"/>
</dbReference>
<evidence type="ECO:0000256" key="4">
    <source>
        <dbReference type="ARBA" id="ARBA00022679"/>
    </source>
</evidence>
<dbReference type="PATRIC" id="fig|1171373.8.peg.2272"/>
<accession>K7RYJ5</accession>
<gene>
    <name evidence="9" type="ordered locus">PACID_23000</name>
</gene>
<dbReference type="KEGG" id="pbo:PACID_23000"/>
<dbReference type="GO" id="GO:0006304">
    <property type="term" value="P:DNA modification"/>
    <property type="evidence" value="ECO:0007669"/>
    <property type="project" value="InterPro"/>
</dbReference>
<keyword evidence="9" id="KW-0255">Endonuclease</keyword>
<evidence type="ECO:0000259" key="8">
    <source>
        <dbReference type="SMART" id="SM00650"/>
    </source>
</evidence>
<dbReference type="eggNOG" id="COG0827">
    <property type="taxonomic scope" value="Bacteria"/>
</dbReference>
<dbReference type="PANTHER" id="PTHR33841:SF5">
    <property type="entry name" value="DNA METHYLASE (MODIFICATION METHYLASE) (METHYLTRANSFERASE)-RELATED"/>
    <property type="match status" value="1"/>
</dbReference>
<protein>
    <recommendedName>
        <fullName evidence="2">site-specific DNA-methyltransferase (adenine-specific)</fullName>
        <ecNumber evidence="2">2.1.1.72</ecNumber>
    </recommendedName>
</protein>
<dbReference type="EC" id="2.1.1.72" evidence="2"/>
<keyword evidence="9" id="KW-0378">Hydrolase</keyword>
<feature type="domain" description="Ribosomal RNA adenine methylase transferase N-terminal" evidence="8">
    <location>
        <begin position="14"/>
        <end position="173"/>
    </location>
</feature>
<dbReference type="GO" id="GO:0000179">
    <property type="term" value="F:rRNA (adenine-N6,N6-)-dimethyltransferase activity"/>
    <property type="evidence" value="ECO:0007669"/>
    <property type="project" value="InterPro"/>
</dbReference>
<reference evidence="9 10" key="1">
    <citation type="journal article" date="2012" name="BMC Genomics">
        <title>The genome sequence of Propionibacterium acidipropionici provides insights into its biotechnological and industrial potential.</title>
        <authorList>
            <person name="Parizzi L.P."/>
            <person name="Grassi M.C."/>
            <person name="Llerena L.A."/>
            <person name="Carazzolle M.F."/>
            <person name="Queiroz V.L."/>
            <person name="Lunardi I."/>
            <person name="Zeidler A.F."/>
            <person name="Teixeira P.J."/>
            <person name="Mieczkowski P."/>
            <person name="Rincones J."/>
            <person name="Pereira G.A."/>
        </authorList>
    </citation>
    <scope>NUCLEOTIDE SEQUENCE [LARGE SCALE GENOMIC DNA]</scope>
    <source>
        <strain evidence="10">ATCC 4875 / DSM 20272 / JCM 6432 / NBRC 12425 / NCIMB 8070</strain>
    </source>
</reference>
<dbReference type="Gene3D" id="3.40.50.150">
    <property type="entry name" value="Vaccinia Virus protein VP39"/>
    <property type="match status" value="1"/>
</dbReference>
<dbReference type="HOGENOM" id="CLU_025185_0_0_11"/>
<dbReference type="STRING" id="1171373.PACID_23000"/>
<dbReference type="GO" id="GO:0009007">
    <property type="term" value="F:site-specific DNA-methyltransferase (adenine-specific) activity"/>
    <property type="evidence" value="ECO:0007669"/>
    <property type="project" value="UniProtKB-EC"/>
</dbReference>